<dbReference type="EMBL" id="CP002696">
    <property type="protein sequence ID" value="AEE17535.1"/>
    <property type="molecule type" value="Genomic_DNA"/>
</dbReference>
<evidence type="ECO:0000256" key="1">
    <source>
        <dbReference type="SAM" id="Phobius"/>
    </source>
</evidence>
<gene>
    <name evidence="2" type="ordered locus">Trebr_2120</name>
</gene>
<feature type="transmembrane region" description="Helical" evidence="1">
    <location>
        <begin position="21"/>
        <end position="40"/>
    </location>
</feature>
<organism evidence="2 3">
    <name type="scientific">Treponema brennaborense (strain DSM 12168 / CIP 105900 / DD5/3)</name>
    <dbReference type="NCBI Taxonomy" id="906968"/>
    <lineage>
        <taxon>Bacteria</taxon>
        <taxon>Pseudomonadati</taxon>
        <taxon>Spirochaetota</taxon>
        <taxon>Spirochaetia</taxon>
        <taxon>Spirochaetales</taxon>
        <taxon>Treponemataceae</taxon>
        <taxon>Treponema</taxon>
    </lineage>
</organism>
<accession>F4LKH9</accession>
<dbReference type="PANTHER" id="PTHR41771:SF1">
    <property type="entry name" value="MEMBRANE PROTEIN"/>
    <property type="match status" value="1"/>
</dbReference>
<dbReference type="AlphaFoldDB" id="F4LKH9"/>
<feature type="transmembrane region" description="Helical" evidence="1">
    <location>
        <begin position="267"/>
        <end position="295"/>
    </location>
</feature>
<dbReference type="eggNOG" id="COG5438">
    <property type="taxonomic scope" value="Bacteria"/>
</dbReference>
<dbReference type="Pfam" id="PF07907">
    <property type="entry name" value="YibE_F"/>
    <property type="match status" value="1"/>
</dbReference>
<feature type="transmembrane region" description="Helical" evidence="1">
    <location>
        <begin position="224"/>
        <end position="247"/>
    </location>
</feature>
<dbReference type="OrthoDB" id="5753718at2"/>
<keyword evidence="3" id="KW-1185">Reference proteome</keyword>
<dbReference type="PANTHER" id="PTHR41771">
    <property type="entry name" value="MEMBRANE PROTEIN-RELATED"/>
    <property type="match status" value="1"/>
</dbReference>
<dbReference type="RefSeq" id="WP_013759237.1">
    <property type="nucleotide sequence ID" value="NC_015500.1"/>
</dbReference>
<dbReference type="STRING" id="906968.Trebr_2120"/>
<feature type="transmembrane region" description="Helical" evidence="1">
    <location>
        <begin position="140"/>
        <end position="158"/>
    </location>
</feature>
<keyword evidence="1" id="KW-0812">Transmembrane</keyword>
<sequence length="409" mass="44204">MPDRISFFSAFLSPQKRAYRLPLLFCIAAVIVLLCIPTGFEGALQFRDAVRCRARVLDVNDERVVDTGLVRSGQQVCTVEFLSGKFKGMRAEGFTLLSGSLETDTVFVPGDVAQVIVHYRQEESGGVMFLSVHMLDHYRLGSQAVLAICFALFLICFSGWTGVRAVFSFAFTVLLIWKVLVPLYLKGVDPIAAGIAAVLVLTVVIIALVYGFDLRCAAAVSGAFAGVLTAYGIGALCTGIFRIHGAVMTRSESLLYSGFEDLNLTRIFTAGIFIGAAGAMMDLAVDITSAVHEIVRKKPDIGRRELCASAMNIARAAMGTMTTTLLLAYSGGCITLLMVFMAQGTPVYNILNYRHMSAQILDILAGSFGLVTVGPFTAAASSFVLVRNKNTEKNNRKKGKKELTKGREV</sequence>
<feature type="transmembrane region" description="Helical" evidence="1">
    <location>
        <begin position="165"/>
        <end position="185"/>
    </location>
</feature>
<dbReference type="InterPro" id="IPR012507">
    <property type="entry name" value="YibE_F"/>
</dbReference>
<feature type="transmembrane region" description="Helical" evidence="1">
    <location>
        <begin position="363"/>
        <end position="386"/>
    </location>
</feature>
<reference evidence="3" key="1">
    <citation type="submission" date="2011-04" db="EMBL/GenBank/DDBJ databases">
        <title>The complete genome of Treponema brennaborense DSM 12168.</title>
        <authorList>
            <person name="Lucas S."/>
            <person name="Han J."/>
            <person name="Lapidus A."/>
            <person name="Bruce D."/>
            <person name="Goodwin L."/>
            <person name="Pitluck S."/>
            <person name="Peters L."/>
            <person name="Kyrpides N."/>
            <person name="Mavromatis K."/>
            <person name="Ivanova N."/>
            <person name="Mikhailova N."/>
            <person name="Pagani I."/>
            <person name="Teshima H."/>
            <person name="Detter J.C."/>
            <person name="Tapia R."/>
            <person name="Han C."/>
            <person name="Land M."/>
            <person name="Hauser L."/>
            <person name="Markowitz V."/>
            <person name="Cheng J.-F."/>
            <person name="Hugenholtz P."/>
            <person name="Woyke T."/>
            <person name="Wu D."/>
            <person name="Gronow S."/>
            <person name="Wellnitz S."/>
            <person name="Brambilla E."/>
            <person name="Klenk H.-P."/>
            <person name="Eisen J.A."/>
        </authorList>
    </citation>
    <scope>NUCLEOTIDE SEQUENCE [LARGE SCALE GENOMIC DNA]</scope>
    <source>
        <strain evidence="3">DSM 12168 / CIP 105900 / DD5/3</strain>
    </source>
</reference>
<dbReference type="HOGENOM" id="CLU_028166_4_0_12"/>
<protein>
    <submittedName>
        <fullName evidence="2">YibE/F family protein</fullName>
    </submittedName>
</protein>
<keyword evidence="1" id="KW-1133">Transmembrane helix</keyword>
<evidence type="ECO:0000313" key="2">
    <source>
        <dbReference type="EMBL" id="AEE17535.1"/>
    </source>
</evidence>
<feature type="transmembrane region" description="Helical" evidence="1">
    <location>
        <begin position="316"/>
        <end position="343"/>
    </location>
</feature>
<proteinExistence type="predicted"/>
<dbReference type="KEGG" id="tbe:Trebr_2120"/>
<feature type="transmembrane region" description="Helical" evidence="1">
    <location>
        <begin position="191"/>
        <end position="212"/>
    </location>
</feature>
<name>F4LKH9_TREBD</name>
<dbReference type="Proteomes" id="UP000006546">
    <property type="component" value="Chromosome"/>
</dbReference>
<evidence type="ECO:0000313" key="3">
    <source>
        <dbReference type="Proteomes" id="UP000006546"/>
    </source>
</evidence>
<keyword evidence="1" id="KW-0472">Membrane</keyword>